<geneLocation type="plasmid" evidence="1 2">
    <name>p1</name>
</geneLocation>
<evidence type="ECO:0000313" key="2">
    <source>
        <dbReference type="Proteomes" id="UP001432251"/>
    </source>
</evidence>
<name>A0ACD5AQT6_9ACTN</name>
<gene>
    <name evidence="1" type="ORF">V2W30_39495</name>
</gene>
<reference evidence="1" key="1">
    <citation type="journal article" date="2025" name="Int. J. Syst. Evol. Microbiol.">
        <title>Streptomyces citrinus sp. nov., with yellow diffusible pigment.</title>
        <authorList>
            <person name="He Y."/>
            <person name="Yang E."/>
            <person name="Xu J."/>
            <person name="Sun Y."/>
            <person name="Sun L."/>
        </authorList>
    </citation>
    <scope>NUCLEOTIDE SEQUENCE</scope>
    <source>
        <strain evidence="1">Q6</strain>
    </source>
</reference>
<keyword evidence="2" id="KW-1185">Reference proteome</keyword>
<sequence length="66" mass="6895">MIDDGDRLTVFLLPAYAPDLNPAEGLWADDKHSLANLAVGPGPPGKPRPQPHQTTPLTDPAPSTAA</sequence>
<proteinExistence type="predicted"/>
<dbReference type="Proteomes" id="UP001432251">
    <property type="component" value="Plasmid p1"/>
</dbReference>
<dbReference type="EMBL" id="CP146023">
    <property type="protein sequence ID" value="WWQ69627.1"/>
    <property type="molecule type" value="Genomic_DNA"/>
</dbReference>
<protein>
    <submittedName>
        <fullName evidence="1">Uncharacterized protein</fullName>
    </submittedName>
</protein>
<organism evidence="1 2">
    <name type="scientific">Streptomyces citrinus</name>
    <dbReference type="NCBI Taxonomy" id="3118173"/>
    <lineage>
        <taxon>Bacteria</taxon>
        <taxon>Bacillati</taxon>
        <taxon>Actinomycetota</taxon>
        <taxon>Actinomycetes</taxon>
        <taxon>Kitasatosporales</taxon>
        <taxon>Streptomycetaceae</taxon>
        <taxon>Streptomyces</taxon>
    </lineage>
</organism>
<keyword evidence="1" id="KW-0614">Plasmid</keyword>
<accession>A0ACD5AQT6</accession>
<evidence type="ECO:0000313" key="1">
    <source>
        <dbReference type="EMBL" id="WWQ69627.1"/>
    </source>
</evidence>